<name>A0AAJ0G368_9HYPO</name>
<organism evidence="2 3">
    <name type="scientific">Conoideocrella luteorostrata</name>
    <dbReference type="NCBI Taxonomy" id="1105319"/>
    <lineage>
        <taxon>Eukaryota</taxon>
        <taxon>Fungi</taxon>
        <taxon>Dikarya</taxon>
        <taxon>Ascomycota</taxon>
        <taxon>Pezizomycotina</taxon>
        <taxon>Sordariomycetes</taxon>
        <taxon>Hypocreomycetidae</taxon>
        <taxon>Hypocreales</taxon>
        <taxon>Clavicipitaceae</taxon>
        <taxon>Conoideocrella</taxon>
    </lineage>
</organism>
<dbReference type="EMBL" id="JASWJB010000022">
    <property type="protein sequence ID" value="KAK2612046.1"/>
    <property type="molecule type" value="Genomic_DNA"/>
</dbReference>
<proteinExistence type="predicted"/>
<protein>
    <submittedName>
        <fullName evidence="2">Uncharacterized protein</fullName>
    </submittedName>
</protein>
<sequence>MPTPGPELKDALKNGKRIDDCNISVAPQWSSEYQDYRRSAFSWAAHYIDKLSTCPGFKENMSLMPTQCFTQGAATQGLPTGTSSENGSNKSSLASRELGSGLAAMVAVAVALVAP</sequence>
<reference evidence="2" key="1">
    <citation type="submission" date="2023-06" db="EMBL/GenBank/DDBJ databases">
        <title>Conoideocrella luteorostrata (Hypocreales: Clavicipitaceae), a potential biocontrol fungus for elongate hemlock scale in United States Christmas tree production areas.</title>
        <authorList>
            <person name="Barrett H."/>
            <person name="Lovett B."/>
            <person name="Macias A.M."/>
            <person name="Stajich J.E."/>
            <person name="Kasson M.T."/>
        </authorList>
    </citation>
    <scope>NUCLEOTIDE SEQUENCE</scope>
    <source>
        <strain evidence="2">ARSEF 14590</strain>
    </source>
</reference>
<dbReference type="AlphaFoldDB" id="A0AAJ0G368"/>
<keyword evidence="3" id="KW-1185">Reference proteome</keyword>
<evidence type="ECO:0000313" key="2">
    <source>
        <dbReference type="EMBL" id="KAK2612046.1"/>
    </source>
</evidence>
<feature type="region of interest" description="Disordered" evidence="1">
    <location>
        <begin position="74"/>
        <end position="94"/>
    </location>
</feature>
<comment type="caution">
    <text evidence="2">The sequence shown here is derived from an EMBL/GenBank/DDBJ whole genome shotgun (WGS) entry which is preliminary data.</text>
</comment>
<evidence type="ECO:0000313" key="3">
    <source>
        <dbReference type="Proteomes" id="UP001251528"/>
    </source>
</evidence>
<gene>
    <name evidence="2" type="ORF">QQS21_002011</name>
</gene>
<evidence type="ECO:0000256" key="1">
    <source>
        <dbReference type="SAM" id="MobiDB-lite"/>
    </source>
</evidence>
<accession>A0AAJ0G368</accession>
<dbReference type="Proteomes" id="UP001251528">
    <property type="component" value="Unassembled WGS sequence"/>
</dbReference>